<dbReference type="RefSeq" id="XP_049146991.1">
    <property type="nucleotide sequence ID" value="XM_049289846.1"/>
</dbReference>
<feature type="compositionally biased region" description="Low complexity" evidence="1">
    <location>
        <begin position="241"/>
        <end position="252"/>
    </location>
</feature>
<feature type="region of interest" description="Disordered" evidence="1">
    <location>
        <begin position="232"/>
        <end position="307"/>
    </location>
</feature>
<keyword evidence="3" id="KW-1185">Reference proteome</keyword>
<dbReference type="Proteomes" id="UP000830671">
    <property type="component" value="Chromosome 5"/>
</dbReference>
<gene>
    <name evidence="2" type="ORF">CLUP02_10874</name>
</gene>
<dbReference type="AlphaFoldDB" id="A0A9Q8SXJ0"/>
<organism evidence="2 3">
    <name type="scientific">Colletotrichum lupini</name>
    <dbReference type="NCBI Taxonomy" id="145971"/>
    <lineage>
        <taxon>Eukaryota</taxon>
        <taxon>Fungi</taxon>
        <taxon>Dikarya</taxon>
        <taxon>Ascomycota</taxon>
        <taxon>Pezizomycotina</taxon>
        <taxon>Sordariomycetes</taxon>
        <taxon>Hypocreomycetidae</taxon>
        <taxon>Glomerellales</taxon>
        <taxon>Glomerellaceae</taxon>
        <taxon>Colletotrichum</taxon>
        <taxon>Colletotrichum acutatum species complex</taxon>
    </lineage>
</organism>
<evidence type="ECO:0000256" key="1">
    <source>
        <dbReference type="SAM" id="MobiDB-lite"/>
    </source>
</evidence>
<proteinExistence type="predicted"/>
<name>A0A9Q8SXJ0_9PEZI</name>
<dbReference type="GeneID" id="73344856"/>
<evidence type="ECO:0000313" key="2">
    <source>
        <dbReference type="EMBL" id="UQC85377.1"/>
    </source>
</evidence>
<reference evidence="2" key="1">
    <citation type="journal article" date="2021" name="Mol. Plant Microbe Interact.">
        <title>Complete Genome Sequence of the Plant-Pathogenic Fungus Colletotrichum lupini.</title>
        <authorList>
            <person name="Baroncelli R."/>
            <person name="Pensec F."/>
            <person name="Da Lio D."/>
            <person name="Boufleur T."/>
            <person name="Vicente I."/>
            <person name="Sarrocco S."/>
            <person name="Picot A."/>
            <person name="Baraldi E."/>
            <person name="Sukno S."/>
            <person name="Thon M."/>
            <person name="Le Floch G."/>
        </authorList>
    </citation>
    <scope>NUCLEOTIDE SEQUENCE</scope>
    <source>
        <strain evidence="2">IMI 504893</strain>
    </source>
</reference>
<accession>A0A9Q8SXJ0</accession>
<evidence type="ECO:0000313" key="3">
    <source>
        <dbReference type="Proteomes" id="UP000830671"/>
    </source>
</evidence>
<dbReference type="KEGG" id="clup:CLUP02_10874"/>
<feature type="compositionally biased region" description="Basic and acidic residues" evidence="1">
    <location>
        <begin position="291"/>
        <end position="305"/>
    </location>
</feature>
<sequence>MESYLAKRTAAMTLSRRIQVQPYPPHPCTYPAFWGDSSSTPARFMPVPFHGGRLARIVPLEKRTAVAPTETRGYFVSSFTVTSTFEMATIERSTGAATTGHTSNVATRPLPLIINLDKCPSHSATEDLAFVHFQPAMPTPTPMLHYLPRFHSMLQVYRRWTRLAGYMPATCRREQPPFFAVLQTSRLYGSFLPETSFRRPYNTRIAFRIRTQFMLCFPDGSPRSLIATSLVDGQSDAADPQHSSQASLQSDSSRGKSNWGNTPEALAPNWGSTHENESECGTEGDLGSKPPSKEAERPRTTRVDQRFGSLAVRPTPALSTVCTDMLPRCCVETCLLRPLVPQHANPFKATLAAEHTTADRAAANHPQHPIDLSNIFLRNVYVDLTSSQRLPSPPVGSERTAKSTWMNKTIDRTMYAQQKPALLSRLTRDRIYCPRYLNGKSMSIGHIVAQLSSHIRKNFCRWASFLGS</sequence>
<dbReference type="EMBL" id="CP019477">
    <property type="protein sequence ID" value="UQC85377.1"/>
    <property type="molecule type" value="Genomic_DNA"/>
</dbReference>
<protein>
    <submittedName>
        <fullName evidence="2">Uncharacterized protein</fullName>
    </submittedName>
</protein>